<feature type="region of interest" description="Disordered" evidence="1">
    <location>
        <begin position="184"/>
        <end position="336"/>
    </location>
</feature>
<comment type="caution">
    <text evidence="2">The sequence shown here is derived from an EMBL/GenBank/DDBJ whole genome shotgun (WGS) entry which is preliminary data.</text>
</comment>
<evidence type="ECO:0008006" key="4">
    <source>
        <dbReference type="Google" id="ProtNLM"/>
    </source>
</evidence>
<proteinExistence type="predicted"/>
<evidence type="ECO:0000313" key="2">
    <source>
        <dbReference type="EMBL" id="OYN78955.1"/>
    </source>
</evidence>
<sequence length="468" mass="47530">MASYQDLLDAIARVGAATGDSKAWLSGLSDADLAVVTSPASVVAPSAIDNVLTKIRAGHRQAFDPSASVAAEGRAAEAIRTAETSLAQQNSVSAHLDLQVITAVLNAHATHAAGWEALDRLQNEIESAVATRTDLDTPAGARAFQRYLIDKLRDIKTVVETAGLDDTSKASLAAALASLYAGATPATADEHPPESKPTESAKPPGPAEAQLPVTDIPADLGTDPFADELLPDGLAPPPDPSTAGQPMAAPMIPPMAGIPALGGSSPATGPAPISSPLGDPAPMRLPTQDSLLDDPMLDEPVDEEPGDPDAGEDDDAVGEDVAEPPPPDDSTVVHLPNGETVTASSSQLAAAITAAVAGTPIPEAFRQQGITIPAPGTAVAHPVDPAGLIPGDIGMLMDRHALALGNGKAVFNNQIQPIASVTGPSFLGWEHPPEPGDKTTPRSAQQTQANQPTPTRPAVTAGPPAIGE</sequence>
<feature type="compositionally biased region" description="Low complexity" evidence="1">
    <location>
        <begin position="444"/>
        <end position="458"/>
    </location>
</feature>
<feature type="region of interest" description="Disordered" evidence="1">
    <location>
        <begin position="422"/>
        <end position="468"/>
    </location>
</feature>
<dbReference type="Proteomes" id="UP000216063">
    <property type="component" value="Unassembled WGS sequence"/>
</dbReference>
<keyword evidence="3" id="KW-1185">Reference proteome</keyword>
<organism evidence="2 3">
    <name type="scientific">Mycolicibacterium sphagni</name>
    <dbReference type="NCBI Taxonomy" id="1786"/>
    <lineage>
        <taxon>Bacteria</taxon>
        <taxon>Bacillati</taxon>
        <taxon>Actinomycetota</taxon>
        <taxon>Actinomycetes</taxon>
        <taxon>Mycobacteriales</taxon>
        <taxon>Mycobacteriaceae</taxon>
        <taxon>Mycolicibacterium</taxon>
    </lineage>
</organism>
<dbReference type="OrthoDB" id="4761006at2"/>
<feature type="compositionally biased region" description="Basic and acidic residues" evidence="1">
    <location>
        <begin position="431"/>
        <end position="440"/>
    </location>
</feature>
<name>A0A255DNZ7_9MYCO</name>
<gene>
    <name evidence="2" type="ORF">CG716_13910</name>
</gene>
<feature type="compositionally biased region" description="Basic and acidic residues" evidence="1">
    <location>
        <begin position="188"/>
        <end position="199"/>
    </location>
</feature>
<protein>
    <recommendedName>
        <fullName evidence="4">DUF4226 domain-containing protein</fullName>
    </recommendedName>
</protein>
<accession>A0A255DNZ7</accession>
<feature type="compositionally biased region" description="Acidic residues" evidence="1">
    <location>
        <begin position="291"/>
        <end position="322"/>
    </location>
</feature>
<evidence type="ECO:0000256" key="1">
    <source>
        <dbReference type="SAM" id="MobiDB-lite"/>
    </source>
</evidence>
<dbReference type="Pfam" id="PF10774">
    <property type="entry name" value="DUF4226"/>
    <property type="match status" value="1"/>
</dbReference>
<evidence type="ECO:0000313" key="3">
    <source>
        <dbReference type="Proteomes" id="UP000216063"/>
    </source>
</evidence>
<dbReference type="EMBL" id="NOZR01000010">
    <property type="protein sequence ID" value="OYN78955.1"/>
    <property type="molecule type" value="Genomic_DNA"/>
</dbReference>
<feature type="compositionally biased region" description="Low complexity" evidence="1">
    <location>
        <begin position="243"/>
        <end position="259"/>
    </location>
</feature>
<dbReference type="AlphaFoldDB" id="A0A255DNZ7"/>
<dbReference type="InterPro" id="IPR019710">
    <property type="entry name" value="DUF4226"/>
</dbReference>
<dbReference type="RefSeq" id="WP_094480473.1">
    <property type="nucleotide sequence ID" value="NZ_NOZR01000010.1"/>
</dbReference>
<reference evidence="2 3" key="1">
    <citation type="submission" date="2017-07" db="EMBL/GenBank/DDBJ databases">
        <title>The new phylogeny of genus Mycobacterium.</title>
        <authorList>
            <person name="Tortoli E."/>
            <person name="Trovato A."/>
            <person name="Cirillo D.M."/>
        </authorList>
    </citation>
    <scope>NUCLEOTIDE SEQUENCE [LARGE SCALE GENOMIC DNA]</scope>
    <source>
        <strain evidence="2 3">ATCC 33027</strain>
    </source>
</reference>